<accession>A0A6M3L2Z2</accession>
<evidence type="ECO:0000313" key="2">
    <source>
        <dbReference type="EMBL" id="QJA88242.1"/>
    </source>
</evidence>
<organism evidence="2">
    <name type="scientific">viral metagenome</name>
    <dbReference type="NCBI Taxonomy" id="1070528"/>
    <lineage>
        <taxon>unclassified sequences</taxon>
        <taxon>metagenomes</taxon>
        <taxon>organismal metagenomes</taxon>
    </lineage>
</organism>
<dbReference type="AlphaFoldDB" id="A0A6M3L2Z2"/>
<proteinExistence type="predicted"/>
<protein>
    <submittedName>
        <fullName evidence="2">Uncharacterized protein</fullName>
    </submittedName>
</protein>
<sequence>MIRRNKSSEGVVRRRKGVPTTPHDFTFERIVCSNAYYLQGTALKCKLTGDHCCCRVFNMKLSKEEMGSQAVWCPGFNKV</sequence>
<reference evidence="2" key="1">
    <citation type="submission" date="2020-03" db="EMBL/GenBank/DDBJ databases">
        <title>The deep terrestrial virosphere.</title>
        <authorList>
            <person name="Holmfeldt K."/>
            <person name="Nilsson E."/>
            <person name="Simone D."/>
            <person name="Lopez-Fernandez M."/>
            <person name="Wu X."/>
            <person name="de Brujin I."/>
            <person name="Lundin D."/>
            <person name="Andersson A."/>
            <person name="Bertilsson S."/>
            <person name="Dopson M."/>
        </authorList>
    </citation>
    <scope>NUCLEOTIDE SEQUENCE</scope>
    <source>
        <strain evidence="2">MM415B02800</strain>
    </source>
</reference>
<name>A0A6M3L2Z2_9ZZZZ</name>
<feature type="region of interest" description="Disordered" evidence="1">
    <location>
        <begin position="1"/>
        <end position="20"/>
    </location>
</feature>
<dbReference type="EMBL" id="MT142764">
    <property type="protein sequence ID" value="QJA88242.1"/>
    <property type="molecule type" value="Genomic_DNA"/>
</dbReference>
<gene>
    <name evidence="2" type="ORF">MM415B02800_0011</name>
</gene>
<evidence type="ECO:0000256" key="1">
    <source>
        <dbReference type="SAM" id="MobiDB-lite"/>
    </source>
</evidence>